<dbReference type="GO" id="GO:0043565">
    <property type="term" value="F:sequence-specific DNA binding"/>
    <property type="evidence" value="ECO:0007669"/>
    <property type="project" value="InterPro"/>
</dbReference>
<dbReference type="InterPro" id="IPR018060">
    <property type="entry name" value="HTH_AraC"/>
</dbReference>
<evidence type="ECO:0000256" key="4">
    <source>
        <dbReference type="SAM" id="Phobius"/>
    </source>
</evidence>
<dbReference type="OrthoDB" id="2517743at2"/>
<dbReference type="STRING" id="1850517.A8708_28205"/>
<dbReference type="Proteomes" id="UP000078454">
    <property type="component" value="Unassembled WGS sequence"/>
</dbReference>
<evidence type="ECO:0000256" key="3">
    <source>
        <dbReference type="ARBA" id="ARBA00023163"/>
    </source>
</evidence>
<gene>
    <name evidence="6" type="ORF">A8708_28205</name>
</gene>
<keyword evidence="4" id="KW-0472">Membrane</keyword>
<accession>A0A198A9R2</accession>
<dbReference type="InterPro" id="IPR041522">
    <property type="entry name" value="CdaR_GGDEF"/>
</dbReference>
<keyword evidence="4" id="KW-1133">Transmembrane helix</keyword>
<evidence type="ECO:0000313" key="7">
    <source>
        <dbReference type="Proteomes" id="UP000078454"/>
    </source>
</evidence>
<keyword evidence="3" id="KW-0804">Transcription</keyword>
<dbReference type="Pfam" id="PF17853">
    <property type="entry name" value="GGDEF_2"/>
    <property type="match status" value="1"/>
</dbReference>
<dbReference type="EMBL" id="LYPB01000069">
    <property type="protein sequence ID" value="OAS17902.1"/>
    <property type="molecule type" value="Genomic_DNA"/>
</dbReference>
<organism evidence="6 7">
    <name type="scientific">Paenibacillus oryzisoli</name>
    <dbReference type="NCBI Taxonomy" id="1850517"/>
    <lineage>
        <taxon>Bacteria</taxon>
        <taxon>Bacillati</taxon>
        <taxon>Bacillota</taxon>
        <taxon>Bacilli</taxon>
        <taxon>Bacillales</taxon>
        <taxon>Paenibacillaceae</taxon>
        <taxon>Paenibacillus</taxon>
    </lineage>
</organism>
<dbReference type="PANTHER" id="PTHR43280:SF28">
    <property type="entry name" value="HTH-TYPE TRANSCRIPTIONAL ACTIVATOR RHAS"/>
    <property type="match status" value="1"/>
</dbReference>
<feature type="domain" description="HTH araC/xylS-type" evidence="5">
    <location>
        <begin position="664"/>
        <end position="762"/>
    </location>
</feature>
<keyword evidence="1" id="KW-0805">Transcription regulation</keyword>
<dbReference type="SUPFAM" id="SSF46689">
    <property type="entry name" value="Homeodomain-like"/>
    <property type="match status" value="2"/>
</dbReference>
<dbReference type="PROSITE" id="PS01124">
    <property type="entry name" value="HTH_ARAC_FAMILY_2"/>
    <property type="match status" value="1"/>
</dbReference>
<dbReference type="Gene3D" id="1.10.10.60">
    <property type="entry name" value="Homeodomain-like"/>
    <property type="match status" value="2"/>
</dbReference>
<dbReference type="RefSeq" id="WP_068664937.1">
    <property type="nucleotide sequence ID" value="NZ_LYPB01000069.1"/>
</dbReference>
<evidence type="ECO:0000256" key="2">
    <source>
        <dbReference type="ARBA" id="ARBA00023125"/>
    </source>
</evidence>
<dbReference type="AlphaFoldDB" id="A0A198A9R2"/>
<keyword evidence="4" id="KW-0812">Transmembrane</keyword>
<keyword evidence="7" id="KW-1185">Reference proteome</keyword>
<dbReference type="Pfam" id="PF12833">
    <property type="entry name" value="HTH_18"/>
    <property type="match status" value="1"/>
</dbReference>
<evidence type="ECO:0000256" key="1">
    <source>
        <dbReference type="ARBA" id="ARBA00023015"/>
    </source>
</evidence>
<comment type="caution">
    <text evidence="6">The sequence shown here is derived from an EMBL/GenBank/DDBJ whole genome shotgun (WGS) entry which is preliminary data.</text>
</comment>
<reference evidence="6 7" key="1">
    <citation type="submission" date="2016-05" db="EMBL/GenBank/DDBJ databases">
        <title>Paenibacillus sp. 1ZS3-15 nov., isolated from the rhizosphere soil.</title>
        <authorList>
            <person name="Zhang X.X."/>
            <person name="Zhang J."/>
        </authorList>
    </citation>
    <scope>NUCLEOTIDE SEQUENCE [LARGE SCALE GENOMIC DNA]</scope>
    <source>
        <strain evidence="6 7">1ZS3-15</strain>
    </source>
</reference>
<evidence type="ECO:0000313" key="6">
    <source>
        <dbReference type="EMBL" id="OAS17902.1"/>
    </source>
</evidence>
<protein>
    <recommendedName>
        <fullName evidence="5">HTH araC/xylS-type domain-containing protein</fullName>
    </recommendedName>
</protein>
<dbReference type="SMART" id="SM00342">
    <property type="entry name" value="HTH_ARAC"/>
    <property type="match status" value="1"/>
</dbReference>
<evidence type="ECO:0000259" key="5">
    <source>
        <dbReference type="PROSITE" id="PS01124"/>
    </source>
</evidence>
<feature type="transmembrane region" description="Helical" evidence="4">
    <location>
        <begin position="289"/>
        <end position="309"/>
    </location>
</feature>
<name>A0A198A9R2_9BACL</name>
<keyword evidence="2" id="KW-0238">DNA-binding</keyword>
<dbReference type="PANTHER" id="PTHR43280">
    <property type="entry name" value="ARAC-FAMILY TRANSCRIPTIONAL REGULATOR"/>
    <property type="match status" value="1"/>
</dbReference>
<dbReference type="InterPro" id="IPR009057">
    <property type="entry name" value="Homeodomain-like_sf"/>
</dbReference>
<dbReference type="GO" id="GO:0003700">
    <property type="term" value="F:DNA-binding transcription factor activity"/>
    <property type="evidence" value="ECO:0007669"/>
    <property type="project" value="InterPro"/>
</dbReference>
<sequence length="775" mass="89015">MKRSIYIRLLFHLTVAVVLITCLAGALVYRYTTAMLKDEVIGANNELLLQTSKIVDQSLGEVQQIATTLALNSDVQKSVWFPWNLEEEYRFLKNTGALFDERINSSNYMHSIYLYSSVNRKLISSSGITDMTDFSYRQVLERFVEGRSTSAWVAASMLNAEGVRENVISFLITVPFNSVDKKGVLLINLKEDVLYNAVVNTNNRKLGNVAVLNGNGEVLSYKDKSMLLEPFEQADIERIRHDKEGYFVETIGGKKVFVSFLSSSFNNWIYITLNPHGELFKRSNEVIRITLLISVISLAVGVFLMVVVSRRHYQPVQNMVQALVSYMEKPLPKAKYGDEFGFIRESIDRLHHENEEFKTKFRGQELILRDHFLLNLLSGKTADQAEMIRQLNYYRLDLEPTHFLVMAIRVHLNGDMLRSPDEQLRNLIHFQIRTICEDAIALFGKGAYISWFHKHDVIILNTGHCDLTTPATDKAKELAFRVKSEVTSKLEGVNVTFGIGGNYELITEIPLSYNEATEALLHERIAGIGNILSIHDLNVNRANRNHFIAYRQHVDKLVGDLKSGHLDKVKDTKNSIINQLEHDGHFGLNYKNMILFHLLNALLTVWVELAVYGEEPVEQVNRWHYEFAKLQNLEEISLWLDGIITYIADDLAHRRDNKNAEVIAKLVAYIHNHYREPLGLQMLADMAYMNSHYVSKLFKEMTGSTFIDYLTDTRFREACRLLKETDRNINDIAEATGFGQKQNLIRTFKKIIGQTPTEYRNRDVLDRLESLNRND</sequence>
<dbReference type="Gene3D" id="3.30.450.20">
    <property type="entry name" value="PAS domain"/>
    <property type="match status" value="1"/>
</dbReference>
<proteinExistence type="predicted"/>